<sequence>MDVSITSGEEKPYCFKPKPGAVGLIPVKRRSVKILILDDILQCFRSLLSGPTSTTFTLLVLRNRQGESILRQEIMIIRNHVCPTNTTPSTSARADKTKASSAKNYVREQQC</sequence>
<keyword evidence="3" id="KW-1185">Reference proteome</keyword>
<evidence type="ECO:0000313" key="2">
    <source>
        <dbReference type="EMBL" id="KAB2623472.1"/>
    </source>
</evidence>
<dbReference type="EMBL" id="SMOL01000215">
    <property type="protein sequence ID" value="KAB2623472.1"/>
    <property type="molecule type" value="Genomic_DNA"/>
</dbReference>
<name>A0A5N5HBG6_9ROSA</name>
<protein>
    <submittedName>
        <fullName evidence="2">Uncharacterized protein</fullName>
    </submittedName>
</protein>
<evidence type="ECO:0000256" key="1">
    <source>
        <dbReference type="SAM" id="MobiDB-lite"/>
    </source>
</evidence>
<gene>
    <name evidence="2" type="ORF">D8674_038336</name>
</gene>
<comment type="caution">
    <text evidence="2">The sequence shown here is derived from an EMBL/GenBank/DDBJ whole genome shotgun (WGS) entry which is preliminary data.</text>
</comment>
<reference evidence="2 3" key="2">
    <citation type="submission" date="2019-11" db="EMBL/GenBank/DDBJ databases">
        <title>A de novo genome assembly of a pear dwarfing rootstock.</title>
        <authorList>
            <person name="Wang F."/>
            <person name="Wang J."/>
            <person name="Li S."/>
            <person name="Zhang Y."/>
            <person name="Fang M."/>
            <person name="Ma L."/>
            <person name="Zhao Y."/>
            <person name="Jiang S."/>
        </authorList>
    </citation>
    <scope>NUCLEOTIDE SEQUENCE [LARGE SCALE GENOMIC DNA]</scope>
    <source>
        <strain evidence="2">S2</strain>
        <tissue evidence="2">Leaf</tissue>
    </source>
</reference>
<feature type="region of interest" description="Disordered" evidence="1">
    <location>
        <begin position="87"/>
        <end position="111"/>
    </location>
</feature>
<proteinExistence type="predicted"/>
<dbReference type="Proteomes" id="UP000327157">
    <property type="component" value="Unassembled WGS sequence"/>
</dbReference>
<reference evidence="2 3" key="1">
    <citation type="submission" date="2019-09" db="EMBL/GenBank/DDBJ databases">
        <authorList>
            <person name="Ou C."/>
        </authorList>
    </citation>
    <scope>NUCLEOTIDE SEQUENCE [LARGE SCALE GENOMIC DNA]</scope>
    <source>
        <strain evidence="2">S2</strain>
        <tissue evidence="2">Leaf</tissue>
    </source>
</reference>
<accession>A0A5N5HBG6</accession>
<feature type="compositionally biased region" description="Polar residues" evidence="1">
    <location>
        <begin position="99"/>
        <end position="111"/>
    </location>
</feature>
<dbReference type="AlphaFoldDB" id="A0A5N5HBG6"/>
<evidence type="ECO:0000313" key="3">
    <source>
        <dbReference type="Proteomes" id="UP000327157"/>
    </source>
</evidence>
<dbReference type="OrthoDB" id="1747351at2759"/>
<organism evidence="2 3">
    <name type="scientific">Pyrus ussuriensis x Pyrus communis</name>
    <dbReference type="NCBI Taxonomy" id="2448454"/>
    <lineage>
        <taxon>Eukaryota</taxon>
        <taxon>Viridiplantae</taxon>
        <taxon>Streptophyta</taxon>
        <taxon>Embryophyta</taxon>
        <taxon>Tracheophyta</taxon>
        <taxon>Spermatophyta</taxon>
        <taxon>Magnoliopsida</taxon>
        <taxon>eudicotyledons</taxon>
        <taxon>Gunneridae</taxon>
        <taxon>Pentapetalae</taxon>
        <taxon>rosids</taxon>
        <taxon>fabids</taxon>
        <taxon>Rosales</taxon>
        <taxon>Rosaceae</taxon>
        <taxon>Amygdaloideae</taxon>
        <taxon>Maleae</taxon>
        <taxon>Pyrus</taxon>
    </lineage>
</organism>